<evidence type="ECO:0000313" key="6">
    <source>
        <dbReference type="Proteomes" id="UP001629536"/>
    </source>
</evidence>
<dbReference type="SUPFAM" id="SSF46565">
    <property type="entry name" value="Chaperone J-domain"/>
    <property type="match status" value="1"/>
</dbReference>
<feature type="transmembrane region" description="Helical" evidence="3">
    <location>
        <begin position="67"/>
        <end position="84"/>
    </location>
</feature>
<dbReference type="InterPro" id="IPR001623">
    <property type="entry name" value="DnaJ_domain"/>
</dbReference>
<keyword evidence="3" id="KW-1133">Transmembrane helix</keyword>
<sequence length="259" mass="31136">MNKILGYLLNKLAKANKFIMKYTIKTFELITNFSKQIKIFIIPIFILSLIGIFMFPFLLLLLFSRNVQYLLLILILPIIIVFLGERSLIYLRMWEYTTNHYLFEKAELITKNQKNTKKFSDYIEDYKEMKRREFEEEMRKREEARRRRQEEENAKWQKIFEEAFGQFGGFNGGTYQGGYSNQQTYTPFSQFKTQYENSCDVLGVSYNSDYSEIKSAYRKLAKKYHPDLSKEKNAEDMFKKINNAFDFLSEENVKRYKQI</sequence>
<dbReference type="SMART" id="SM00271">
    <property type="entry name" value="DnaJ"/>
    <property type="match status" value="1"/>
</dbReference>
<gene>
    <name evidence="5" type="ORF">ABGF40_08475</name>
</gene>
<evidence type="ECO:0000256" key="1">
    <source>
        <dbReference type="ARBA" id="ARBA00022705"/>
    </source>
</evidence>
<dbReference type="EMBL" id="JBFNFH010000029">
    <property type="protein sequence ID" value="MFM1525689.1"/>
    <property type="molecule type" value="Genomic_DNA"/>
</dbReference>
<keyword evidence="2" id="KW-0175">Coiled coil</keyword>
<evidence type="ECO:0000256" key="3">
    <source>
        <dbReference type="SAM" id="Phobius"/>
    </source>
</evidence>
<feature type="coiled-coil region" evidence="2">
    <location>
        <begin position="127"/>
        <end position="159"/>
    </location>
</feature>
<dbReference type="PANTHER" id="PTHR43096:SF10">
    <property type="entry name" value="CHAPERONE PROTEIN DNAJ A6, CHLOROPLASTIC"/>
    <property type="match status" value="1"/>
</dbReference>
<evidence type="ECO:0000256" key="2">
    <source>
        <dbReference type="SAM" id="Coils"/>
    </source>
</evidence>
<dbReference type="RefSeq" id="WP_408127054.1">
    <property type="nucleotide sequence ID" value="NZ_JBFNFH010000029.1"/>
</dbReference>
<feature type="domain" description="J" evidence="4">
    <location>
        <begin position="197"/>
        <end position="259"/>
    </location>
</feature>
<accession>A0ABW9F8T7</accession>
<evidence type="ECO:0000313" key="5">
    <source>
        <dbReference type="EMBL" id="MFM1525689.1"/>
    </source>
</evidence>
<feature type="transmembrane region" description="Helical" evidence="3">
    <location>
        <begin position="39"/>
        <end position="61"/>
    </location>
</feature>
<keyword evidence="3" id="KW-0812">Transmembrane</keyword>
<organism evidence="5 6">
    <name type="scientific">Helcococcus bovis</name>
    <dbReference type="NCBI Taxonomy" id="3153252"/>
    <lineage>
        <taxon>Bacteria</taxon>
        <taxon>Bacillati</taxon>
        <taxon>Bacillota</taxon>
        <taxon>Tissierellia</taxon>
        <taxon>Tissierellales</taxon>
        <taxon>Peptoniphilaceae</taxon>
        <taxon>Helcococcus</taxon>
    </lineage>
</organism>
<dbReference type="Proteomes" id="UP001629536">
    <property type="component" value="Unassembled WGS sequence"/>
</dbReference>
<dbReference type="InterPro" id="IPR036869">
    <property type="entry name" value="J_dom_sf"/>
</dbReference>
<keyword evidence="1" id="KW-0235">DNA replication</keyword>
<dbReference type="PANTHER" id="PTHR43096">
    <property type="entry name" value="DNAJ HOMOLOG 1, MITOCHONDRIAL-RELATED"/>
    <property type="match status" value="1"/>
</dbReference>
<protein>
    <submittedName>
        <fullName evidence="5">DnaJ domain-containing protein</fullName>
    </submittedName>
</protein>
<dbReference type="Gene3D" id="1.10.287.110">
    <property type="entry name" value="DnaJ domain"/>
    <property type="match status" value="1"/>
</dbReference>
<dbReference type="PRINTS" id="PR00625">
    <property type="entry name" value="JDOMAIN"/>
</dbReference>
<reference evidence="5 6" key="1">
    <citation type="journal article" date="2024" name="Front. Microbiol.">
        <title>Pangenomic and biochemical analyses of Helcococcus ovis reveal widespread tetracycline resistance and a novel bacterial species, Helcococcus bovis.</title>
        <authorList>
            <person name="Cunha F."/>
            <person name="Zhai Y."/>
            <person name="Casaro S."/>
            <person name="Jones K.L."/>
            <person name="Hernandez M."/>
            <person name="Bisinotto R.S."/>
            <person name="Kariyawasam S."/>
            <person name="Brown M.B."/>
            <person name="Phillips A."/>
            <person name="Jeong K.C."/>
            <person name="Galvao K.N."/>
        </authorList>
    </citation>
    <scope>NUCLEOTIDE SEQUENCE [LARGE SCALE GENOMIC DNA]</scope>
    <source>
        <strain evidence="5 6">KG197</strain>
    </source>
</reference>
<dbReference type="Pfam" id="PF00226">
    <property type="entry name" value="DnaJ"/>
    <property type="match status" value="1"/>
</dbReference>
<proteinExistence type="predicted"/>
<name>A0ABW9F8T7_9FIRM</name>
<dbReference type="CDD" id="cd06257">
    <property type="entry name" value="DnaJ"/>
    <property type="match status" value="1"/>
</dbReference>
<dbReference type="PROSITE" id="PS50076">
    <property type="entry name" value="DNAJ_2"/>
    <property type="match status" value="1"/>
</dbReference>
<comment type="caution">
    <text evidence="5">The sequence shown here is derived from an EMBL/GenBank/DDBJ whole genome shotgun (WGS) entry which is preliminary data.</text>
</comment>
<keyword evidence="6" id="KW-1185">Reference proteome</keyword>
<keyword evidence="3" id="KW-0472">Membrane</keyword>
<evidence type="ECO:0000259" key="4">
    <source>
        <dbReference type="PROSITE" id="PS50076"/>
    </source>
</evidence>